<evidence type="ECO:0000313" key="2">
    <source>
        <dbReference type="EMBL" id="MCM2532791.1"/>
    </source>
</evidence>
<dbReference type="InterPro" id="IPR046348">
    <property type="entry name" value="SIS_dom_sf"/>
</dbReference>
<proteinExistence type="predicted"/>
<dbReference type="Proteomes" id="UP001523262">
    <property type="component" value="Unassembled WGS sequence"/>
</dbReference>
<feature type="domain" description="SIS" evidence="1">
    <location>
        <begin position="33"/>
        <end position="219"/>
    </location>
</feature>
<dbReference type="InterPro" id="IPR050099">
    <property type="entry name" value="SIS_GmhA/DiaA_subfam"/>
</dbReference>
<dbReference type="Gene3D" id="3.40.50.10490">
    <property type="entry name" value="Glucose-6-phosphate isomerase like protein, domain 1"/>
    <property type="match status" value="1"/>
</dbReference>
<comment type="caution">
    <text evidence="2">The sequence shown here is derived from an EMBL/GenBank/DDBJ whole genome shotgun (WGS) entry which is preliminary data.</text>
</comment>
<evidence type="ECO:0000313" key="3">
    <source>
        <dbReference type="Proteomes" id="UP001523262"/>
    </source>
</evidence>
<name>A0ABT0W8Y4_9BACI</name>
<dbReference type="Pfam" id="PF13580">
    <property type="entry name" value="SIS_2"/>
    <property type="match status" value="2"/>
</dbReference>
<organism evidence="2 3">
    <name type="scientific">Neobacillus pocheonensis</name>
    <dbReference type="NCBI Taxonomy" id="363869"/>
    <lineage>
        <taxon>Bacteria</taxon>
        <taxon>Bacillati</taxon>
        <taxon>Bacillota</taxon>
        <taxon>Bacilli</taxon>
        <taxon>Bacillales</taxon>
        <taxon>Bacillaceae</taxon>
        <taxon>Neobacillus</taxon>
    </lineage>
</organism>
<dbReference type="EMBL" id="JAMQCR010000001">
    <property type="protein sequence ID" value="MCM2532791.1"/>
    <property type="molecule type" value="Genomic_DNA"/>
</dbReference>
<protein>
    <submittedName>
        <fullName evidence="2">SIS domain-containing protein</fullName>
    </submittedName>
</protein>
<reference evidence="2 3" key="1">
    <citation type="submission" date="2022-06" db="EMBL/GenBank/DDBJ databases">
        <authorList>
            <person name="Jeon C.O."/>
        </authorList>
    </citation>
    <scope>NUCLEOTIDE SEQUENCE [LARGE SCALE GENOMIC DNA]</scope>
    <source>
        <strain evidence="2 3">KCTC 13943</strain>
    </source>
</reference>
<sequence>MRNGTRQILDSLIERYPPLFVCKNSIESAFNIFSDCYVNNGKLLICGNGGSAADAEHIVGELMKGFMHKRPISNRDRDAIFANLGENAESHYLINHLQSALPAISLVSHSALMTAFNNDVQPDLVFAQQVYGYGRQEDVVVGLSTSGNSKNVVYAMKIAKAFGLKTVALTGQHGGELKEIVDACICVPADSTPIIQEYHLPVYHVLCMMVESEEYGVKT</sequence>
<dbReference type="PANTHER" id="PTHR30390">
    <property type="entry name" value="SEDOHEPTULOSE 7-PHOSPHATE ISOMERASE / DNAA INITIATOR-ASSOCIATING FACTOR FOR REPLICATION INITIATION"/>
    <property type="match status" value="1"/>
</dbReference>
<dbReference type="InterPro" id="IPR035461">
    <property type="entry name" value="GmhA/DiaA"/>
</dbReference>
<evidence type="ECO:0000259" key="1">
    <source>
        <dbReference type="PROSITE" id="PS51464"/>
    </source>
</evidence>
<dbReference type="SUPFAM" id="SSF53697">
    <property type="entry name" value="SIS domain"/>
    <property type="match status" value="1"/>
</dbReference>
<dbReference type="InterPro" id="IPR001347">
    <property type="entry name" value="SIS_dom"/>
</dbReference>
<dbReference type="CDD" id="cd05006">
    <property type="entry name" value="SIS_GmhA"/>
    <property type="match status" value="1"/>
</dbReference>
<gene>
    <name evidence="2" type="ORF">NDK43_10845</name>
</gene>
<dbReference type="PROSITE" id="PS51464">
    <property type="entry name" value="SIS"/>
    <property type="match status" value="1"/>
</dbReference>
<keyword evidence="3" id="KW-1185">Reference proteome</keyword>
<accession>A0ABT0W8Y4</accession>